<accession>A0ACC3MVX5</accession>
<proteinExistence type="predicted"/>
<sequence>MKFLTVAASALLATSVSARASLFGSSIEVAPFDEALKVPGDNPLQHCKDPKDDILDLESVDLSPNPPKPGKTLTITATGTLSQNVTEGAKVHLQVKYGLITIIKQTADLCDTVKNVDLKCPIEKGEMTLEKDVDLPKEIPPGKYHVIADVYTKDEDKVTCLTATVEFKRGGGSVVHQGLK</sequence>
<organism evidence="1 2">
    <name type="scientific">Vermiconidia calcicola</name>
    <dbReference type="NCBI Taxonomy" id="1690605"/>
    <lineage>
        <taxon>Eukaryota</taxon>
        <taxon>Fungi</taxon>
        <taxon>Dikarya</taxon>
        <taxon>Ascomycota</taxon>
        <taxon>Pezizomycotina</taxon>
        <taxon>Dothideomycetes</taxon>
        <taxon>Dothideomycetidae</taxon>
        <taxon>Mycosphaerellales</taxon>
        <taxon>Extremaceae</taxon>
        <taxon>Vermiconidia</taxon>
    </lineage>
</organism>
<protein>
    <submittedName>
        <fullName evidence="1">Phosphatidylglycerol/phosphatidylinositol transfer protein</fullName>
    </submittedName>
</protein>
<comment type="caution">
    <text evidence="1">The sequence shown here is derived from an EMBL/GenBank/DDBJ whole genome shotgun (WGS) entry which is preliminary data.</text>
</comment>
<dbReference type="EMBL" id="JAUTXU010000135">
    <property type="protein sequence ID" value="KAK3704802.1"/>
    <property type="molecule type" value="Genomic_DNA"/>
</dbReference>
<name>A0ACC3MVX5_9PEZI</name>
<keyword evidence="2" id="KW-1185">Reference proteome</keyword>
<evidence type="ECO:0000313" key="2">
    <source>
        <dbReference type="Proteomes" id="UP001281147"/>
    </source>
</evidence>
<evidence type="ECO:0000313" key="1">
    <source>
        <dbReference type="EMBL" id="KAK3704802.1"/>
    </source>
</evidence>
<dbReference type="Proteomes" id="UP001281147">
    <property type="component" value="Unassembled WGS sequence"/>
</dbReference>
<gene>
    <name evidence="1" type="primary">NPC2_1</name>
    <name evidence="1" type="ORF">LTR37_013633</name>
</gene>
<reference evidence="1" key="1">
    <citation type="submission" date="2023-07" db="EMBL/GenBank/DDBJ databases">
        <title>Black Yeasts Isolated from many extreme environments.</title>
        <authorList>
            <person name="Coleine C."/>
            <person name="Stajich J.E."/>
            <person name="Selbmann L."/>
        </authorList>
    </citation>
    <scope>NUCLEOTIDE SEQUENCE</scope>
    <source>
        <strain evidence="1">CCFEE 5714</strain>
    </source>
</reference>